<dbReference type="EMBL" id="GHWJ01010593">
    <property type="protein sequence ID" value="NOV43330.1"/>
    <property type="molecule type" value="Transcribed_RNA"/>
</dbReference>
<keyword evidence="1" id="KW-0732">Signal</keyword>
<proteinExistence type="predicted"/>
<reference evidence="2" key="1">
    <citation type="submission" date="2019-09" db="EMBL/GenBank/DDBJ databases">
        <title>Organ-specific transcriptomic study of the physiology of the cattle tick, Rhipicephalus microplus.</title>
        <authorList>
            <person name="Tirloni L."/>
            <person name="Braz G."/>
            <person name="Gandara A.C.P."/>
            <person name="Sabadin G.A."/>
            <person name="da Silva R.M."/>
            <person name="Guizzo M.G."/>
            <person name="Machado J.A."/>
            <person name="Costa E.P."/>
            <person name="Gomes H.F."/>
            <person name="Moraes J."/>
            <person name="Mota M.B.S."/>
            <person name="Mesquita R.D."/>
            <person name="Alvarenga P.H."/>
            <person name="Alves F."/>
            <person name="Seixas A."/>
            <person name="da Fonseca R.N."/>
            <person name="Fogaca A."/>
            <person name="Logullo C."/>
            <person name="Tanaka A."/>
            <person name="Daffre S."/>
            <person name="Termignoni C."/>
            <person name="Vaz I.S.Jr."/>
            <person name="Oliveira P.L."/>
            <person name="Ribeiro J.M."/>
        </authorList>
    </citation>
    <scope>NUCLEOTIDE SEQUENCE</scope>
    <source>
        <strain evidence="2">Porto Alegre</strain>
    </source>
</reference>
<name>A0A6M2DCE6_RHIMP</name>
<dbReference type="PROSITE" id="PS51257">
    <property type="entry name" value="PROKAR_LIPOPROTEIN"/>
    <property type="match status" value="1"/>
</dbReference>
<dbReference type="VEuPathDB" id="VectorBase:LOC119169432"/>
<feature type="chain" id="PRO_5026652123" evidence="1">
    <location>
        <begin position="22"/>
        <end position="78"/>
    </location>
</feature>
<organism evidence="2">
    <name type="scientific">Rhipicephalus microplus</name>
    <name type="common">Cattle tick</name>
    <name type="synonym">Boophilus microplus</name>
    <dbReference type="NCBI Taxonomy" id="6941"/>
    <lineage>
        <taxon>Eukaryota</taxon>
        <taxon>Metazoa</taxon>
        <taxon>Ecdysozoa</taxon>
        <taxon>Arthropoda</taxon>
        <taxon>Chelicerata</taxon>
        <taxon>Arachnida</taxon>
        <taxon>Acari</taxon>
        <taxon>Parasitiformes</taxon>
        <taxon>Ixodida</taxon>
        <taxon>Ixodoidea</taxon>
        <taxon>Ixodidae</taxon>
        <taxon>Rhipicephalinae</taxon>
        <taxon>Rhipicephalus</taxon>
        <taxon>Boophilus</taxon>
    </lineage>
</organism>
<dbReference type="AlphaFoldDB" id="A0A6M2DCE6"/>
<evidence type="ECO:0000313" key="2">
    <source>
        <dbReference type="EMBL" id="NOV43330.1"/>
    </source>
</evidence>
<feature type="signal peptide" evidence="1">
    <location>
        <begin position="1"/>
        <end position="21"/>
    </location>
</feature>
<accession>A0A6M2DCE6</accession>
<sequence>MRTSSGVASLILFLACGLTLSAKHSSIQRHQKFCHGPKPRDNCTCYIKGQKQKYPDGKECYVLASMSRQNATKAIWLV</sequence>
<evidence type="ECO:0000256" key="1">
    <source>
        <dbReference type="SAM" id="SignalP"/>
    </source>
</evidence>
<protein>
    <submittedName>
        <fullName evidence="2">Putative secreted protein salivary gland overexpressed</fullName>
    </submittedName>
</protein>